<dbReference type="Proteomes" id="UP000196102">
    <property type="component" value="Unassembled WGS sequence"/>
</dbReference>
<evidence type="ECO:0000313" key="1">
    <source>
        <dbReference type="EMBL" id="OUS18550.1"/>
    </source>
</evidence>
<organism evidence="1 2">
    <name type="scientific">Nonlabens dokdonensis</name>
    <dbReference type="NCBI Taxonomy" id="328515"/>
    <lineage>
        <taxon>Bacteria</taxon>
        <taxon>Pseudomonadati</taxon>
        <taxon>Bacteroidota</taxon>
        <taxon>Flavobacteriia</taxon>
        <taxon>Flavobacteriales</taxon>
        <taxon>Flavobacteriaceae</taxon>
        <taxon>Nonlabens</taxon>
    </lineage>
</organism>
<gene>
    <name evidence="1" type="ORF">A9Q93_03800</name>
</gene>
<sequence length="103" mass="11333">MFQSKRSKLIAGILFDLVGMGSYIIPGFGEITDLGWAPIAGYLMTKLYPSKSGVAAGVLTTIEELLPGMDIIPSFTLMWCYTYLISSNKVHEEDKTVIDVDHT</sequence>
<accession>A0A1Z8B7M4</accession>
<dbReference type="EMBL" id="MAAX01000064">
    <property type="protein sequence ID" value="OUS18550.1"/>
    <property type="molecule type" value="Genomic_DNA"/>
</dbReference>
<evidence type="ECO:0000313" key="2">
    <source>
        <dbReference type="Proteomes" id="UP000196102"/>
    </source>
</evidence>
<comment type="caution">
    <text evidence="1">The sequence shown here is derived from an EMBL/GenBank/DDBJ whole genome shotgun (WGS) entry which is preliminary data.</text>
</comment>
<reference evidence="2" key="1">
    <citation type="journal article" date="2017" name="Proc. Natl. Acad. Sci. U.S.A.">
        <title>Simulation of Deepwater Horizon oil plume reveals substrate specialization within a complex community of hydrocarbon-degraders.</title>
        <authorList>
            <person name="Hu P."/>
            <person name="Dubinsky E.A."/>
            <person name="Probst A.J."/>
            <person name="Wang J."/>
            <person name="Sieber C.M.K."/>
            <person name="Tom L.M."/>
            <person name="Gardinali P."/>
            <person name="Banfield J.F."/>
            <person name="Atlas R.M."/>
            <person name="Andersen G.L."/>
        </authorList>
    </citation>
    <scope>NUCLEOTIDE SEQUENCE [LARGE SCALE GENOMIC DNA]</scope>
</reference>
<dbReference type="RefSeq" id="WP_303686054.1">
    <property type="nucleotide sequence ID" value="NZ_CAJXYO010000021.1"/>
</dbReference>
<protein>
    <submittedName>
        <fullName evidence="1">Uncharacterized protein</fullName>
    </submittedName>
</protein>
<proteinExistence type="predicted"/>
<dbReference type="AlphaFoldDB" id="A0A1Z8B7M4"/>
<name>A0A1Z8B7M4_9FLAO</name>